<protein>
    <submittedName>
        <fullName evidence="1">Uncharacterized protein</fullName>
    </submittedName>
</protein>
<dbReference type="Proteomes" id="UP000834106">
    <property type="component" value="Chromosome 13"/>
</dbReference>
<sequence>MCCVDCVEEALSALLPMLPGVHYFRFSLVDDHCGIELDEKDPIVWLKLEDALDEYVVQNQKRPKQKLHPDPATGEPAVPVLEIEAQAVVNAIFVFDLQKVEVNRSAFAVANAGDVLFISFLGSSG</sequence>
<organism evidence="1 2">
    <name type="scientific">Fraxinus pennsylvanica</name>
    <dbReference type="NCBI Taxonomy" id="56036"/>
    <lineage>
        <taxon>Eukaryota</taxon>
        <taxon>Viridiplantae</taxon>
        <taxon>Streptophyta</taxon>
        <taxon>Embryophyta</taxon>
        <taxon>Tracheophyta</taxon>
        <taxon>Spermatophyta</taxon>
        <taxon>Magnoliopsida</taxon>
        <taxon>eudicotyledons</taxon>
        <taxon>Gunneridae</taxon>
        <taxon>Pentapetalae</taxon>
        <taxon>asterids</taxon>
        <taxon>lamiids</taxon>
        <taxon>Lamiales</taxon>
        <taxon>Oleaceae</taxon>
        <taxon>Oleeae</taxon>
        <taxon>Fraxinus</taxon>
    </lineage>
</organism>
<dbReference type="AlphaFoldDB" id="A0AAD2E0S2"/>
<reference evidence="1" key="1">
    <citation type="submission" date="2023-05" db="EMBL/GenBank/DDBJ databases">
        <authorList>
            <person name="Huff M."/>
        </authorList>
    </citation>
    <scope>NUCLEOTIDE SEQUENCE</scope>
</reference>
<name>A0AAD2E0S2_9LAMI</name>
<proteinExistence type="predicted"/>
<keyword evidence="2" id="KW-1185">Reference proteome</keyword>
<dbReference type="EMBL" id="OU503048">
    <property type="protein sequence ID" value="CAI9774852.1"/>
    <property type="molecule type" value="Genomic_DNA"/>
</dbReference>
<evidence type="ECO:0000313" key="2">
    <source>
        <dbReference type="Proteomes" id="UP000834106"/>
    </source>
</evidence>
<accession>A0AAD2E0S2</accession>
<evidence type="ECO:0000313" key="1">
    <source>
        <dbReference type="EMBL" id="CAI9774852.1"/>
    </source>
</evidence>
<gene>
    <name evidence="1" type="ORF">FPE_LOCUS22282</name>
</gene>